<organism evidence="1 2">
    <name type="scientific">Helicobacter pylori Hp H-24</name>
    <dbReference type="NCBI Taxonomy" id="992039"/>
    <lineage>
        <taxon>Bacteria</taxon>
        <taxon>Pseudomonadati</taxon>
        <taxon>Campylobacterota</taxon>
        <taxon>Epsilonproteobacteria</taxon>
        <taxon>Campylobacterales</taxon>
        <taxon>Helicobacteraceae</taxon>
        <taxon>Helicobacter</taxon>
    </lineage>
</organism>
<dbReference type="Proteomes" id="UP000004761">
    <property type="component" value="Unassembled WGS sequence"/>
</dbReference>
<comment type="caution">
    <text evidence="1">The sequence shown here is derived from an EMBL/GenBank/DDBJ whole genome shotgun (WGS) entry which is preliminary data.</text>
</comment>
<protein>
    <submittedName>
        <fullName evidence="1">Uncharacterized protein</fullName>
    </submittedName>
</protein>
<gene>
    <name evidence="1" type="ORF">HPHPH24_1190</name>
</gene>
<sequence>MSSHSDVFRNVITKTTTKPNNDLNLFKENARRMNENKK</sequence>
<dbReference type="AlphaFoldDB" id="J0KJF0"/>
<accession>J0KJF0</accession>
<proteinExistence type="predicted"/>
<name>J0KJF0_HELPX</name>
<reference evidence="1 2" key="1">
    <citation type="journal article" date="2013" name="Pathog. Dis.">
        <title>Genome sequences of 65 Helicobacter pylori strains isolated from asymptomatic individuals and patients with gastric cancer, peptic ulcer disease, or gastritis.</title>
        <authorList>
            <person name="Blanchard T.G."/>
            <person name="Czinn S.J."/>
            <person name="Correa P."/>
            <person name="Nakazawa T."/>
            <person name="Keelan M."/>
            <person name="Morningstar L."/>
            <person name="Santana-Cruz I."/>
            <person name="Maroo A."/>
            <person name="McCracken C."/>
            <person name="Shefchek K."/>
            <person name="Daugherty S."/>
            <person name="Song Y."/>
            <person name="Fraser C.M."/>
            <person name="Fricke W.F."/>
        </authorList>
    </citation>
    <scope>NUCLEOTIDE SEQUENCE [LARGE SCALE GENOMIC DNA]</scope>
    <source>
        <strain evidence="1 2">Hp H-24</strain>
    </source>
</reference>
<evidence type="ECO:0000313" key="2">
    <source>
        <dbReference type="Proteomes" id="UP000004761"/>
    </source>
</evidence>
<dbReference type="EMBL" id="AKOG01000006">
    <property type="protein sequence ID" value="EJB50797.1"/>
    <property type="molecule type" value="Genomic_DNA"/>
</dbReference>
<evidence type="ECO:0000313" key="1">
    <source>
        <dbReference type="EMBL" id="EJB50797.1"/>
    </source>
</evidence>